<dbReference type="WBParaSite" id="MCU_006063-RA">
    <property type="protein sequence ID" value="MCU_006063-RA"/>
    <property type="gene ID" value="MCU_006063"/>
</dbReference>
<feature type="compositionally biased region" description="Polar residues" evidence="4">
    <location>
        <begin position="746"/>
        <end position="755"/>
    </location>
</feature>
<dbReference type="SMART" id="SM00360">
    <property type="entry name" value="RRM"/>
    <property type="match status" value="2"/>
</dbReference>
<reference evidence="6" key="1">
    <citation type="submission" date="2019-11" db="UniProtKB">
        <authorList>
            <consortium name="WormBaseParasite"/>
        </authorList>
    </citation>
    <scope>IDENTIFICATION</scope>
</reference>
<keyword evidence="2 3" id="KW-0694">RNA-binding</keyword>
<evidence type="ECO:0000256" key="3">
    <source>
        <dbReference type="PROSITE-ProRule" id="PRU00176"/>
    </source>
</evidence>
<feature type="compositionally biased region" description="Polar residues" evidence="4">
    <location>
        <begin position="410"/>
        <end position="422"/>
    </location>
</feature>
<dbReference type="Gene3D" id="3.30.70.330">
    <property type="match status" value="2"/>
</dbReference>
<feature type="compositionally biased region" description="Basic residues" evidence="4">
    <location>
        <begin position="427"/>
        <end position="437"/>
    </location>
</feature>
<feature type="domain" description="RRM" evidence="5">
    <location>
        <begin position="218"/>
        <end position="295"/>
    </location>
</feature>
<feature type="region of interest" description="Disordered" evidence="4">
    <location>
        <begin position="400"/>
        <end position="441"/>
    </location>
</feature>
<keyword evidence="1" id="KW-0677">Repeat</keyword>
<evidence type="ECO:0000256" key="2">
    <source>
        <dbReference type="ARBA" id="ARBA00022884"/>
    </source>
</evidence>
<dbReference type="InterPro" id="IPR012677">
    <property type="entry name" value="Nucleotide-bd_a/b_plait_sf"/>
</dbReference>
<dbReference type="CDD" id="cd00590">
    <property type="entry name" value="RRM_SF"/>
    <property type="match status" value="2"/>
</dbReference>
<proteinExistence type="predicted"/>
<sequence length="755" mass="79293">MSYPTQWTSANIAPQGAGISPQGDVIQNAAIFNHFNSGAPLRQPAPPMQIQLNQAHPTQNSAGYCPTAPGGYSFVYPALMAAFAAQSGAVQSRQTSGFCVPQGNSQSNAAAAAAAAAALRGTALLSPPTAFQPPPPPPAQHPLAHLQYFPPLNGIQLAAAFPGASSTASFPNTSSLTQQHAAALPTPQFRGYDSLKHFGALPQTMNHKRNKSMTTSKTNLYISGLSESDTDESVRALVEDVVRPKSCKAMLLNGKCKGSGFIDCATEEDAIKALNHLSEMAKNGGRKLNVKYALENEKDLLNVYVRNLPKTGFTKETLENLFRPYGQVTSVKLLETDGVYTGIGFVRFASADQAQRAVESMNERRYVLTGGNGNGDSSNDNGSAKPICCKLADKADPKRRAAATAAATGSIPSGHNPSSSAVGLSRPKFHHHQRHHQPAQQQLVPGELHLQSHHQQPLAAHTVPNQQIPHGLIYQPVGMLPDGANMIATAICSPPAAGYAPPPNPPSSCYPAARPADPHEVSRSTSTGLLEMPTPQSPPTDLLPAVNGHSPAGAATGIDSRYAVQFAAAVAASQLPSTGAVSNAVMYSPSNAVVAASQFSRPTQPLVQPTYSTSYTTPGNGAGHYAAQGGQPIQPCSNLQNPSDLLAEQLQSLSLAARQSHHLYPDWSAAGYHVAPVTTAAYQLPMPNEAYLDSATTALLGSYVQLPPRPPQATENSDQEIMRDNAAPGKEDRGTEQVDPAVAPTETENAATSSS</sequence>
<evidence type="ECO:0000256" key="1">
    <source>
        <dbReference type="ARBA" id="ARBA00022737"/>
    </source>
</evidence>
<dbReference type="Pfam" id="PF00076">
    <property type="entry name" value="RRM_1"/>
    <property type="match status" value="2"/>
</dbReference>
<dbReference type="PROSITE" id="PS50102">
    <property type="entry name" value="RRM"/>
    <property type="match status" value="2"/>
</dbReference>
<organism evidence="6">
    <name type="scientific">Mesocestoides corti</name>
    <name type="common">Flatworm</name>
    <dbReference type="NCBI Taxonomy" id="53468"/>
    <lineage>
        <taxon>Eukaryota</taxon>
        <taxon>Metazoa</taxon>
        <taxon>Spiralia</taxon>
        <taxon>Lophotrochozoa</taxon>
        <taxon>Platyhelminthes</taxon>
        <taxon>Cestoda</taxon>
        <taxon>Eucestoda</taxon>
        <taxon>Cyclophyllidea</taxon>
        <taxon>Mesocestoididae</taxon>
        <taxon>Mesocestoides</taxon>
    </lineage>
</organism>
<dbReference type="PANTHER" id="PTHR24012">
    <property type="entry name" value="RNA BINDING PROTEIN"/>
    <property type="match status" value="1"/>
</dbReference>
<dbReference type="GO" id="GO:0003723">
    <property type="term" value="F:RNA binding"/>
    <property type="evidence" value="ECO:0007669"/>
    <property type="project" value="UniProtKB-UniRule"/>
</dbReference>
<evidence type="ECO:0000256" key="4">
    <source>
        <dbReference type="SAM" id="MobiDB-lite"/>
    </source>
</evidence>
<evidence type="ECO:0000313" key="6">
    <source>
        <dbReference type="WBParaSite" id="MCU_006063-RA"/>
    </source>
</evidence>
<evidence type="ECO:0000259" key="5">
    <source>
        <dbReference type="PROSITE" id="PS50102"/>
    </source>
</evidence>
<dbReference type="InterPro" id="IPR035979">
    <property type="entry name" value="RBD_domain_sf"/>
</dbReference>
<dbReference type="AlphaFoldDB" id="A0A5K3F7I0"/>
<dbReference type="SUPFAM" id="SSF54928">
    <property type="entry name" value="RNA-binding domain, RBD"/>
    <property type="match status" value="1"/>
</dbReference>
<name>A0A5K3F7I0_MESCO</name>
<protein>
    <submittedName>
        <fullName evidence="6">RNA binding motif single stranded interacting</fullName>
    </submittedName>
</protein>
<accession>A0A5K3F7I0</accession>
<dbReference type="InterPro" id="IPR000504">
    <property type="entry name" value="RRM_dom"/>
</dbReference>
<feature type="domain" description="RRM" evidence="5">
    <location>
        <begin position="301"/>
        <end position="394"/>
    </location>
</feature>
<feature type="region of interest" description="Disordered" evidence="4">
    <location>
        <begin position="707"/>
        <end position="755"/>
    </location>
</feature>